<organism evidence="1">
    <name type="scientific">Geobacter sp. (strain M21)</name>
    <dbReference type="NCBI Taxonomy" id="443144"/>
    <lineage>
        <taxon>Bacteria</taxon>
        <taxon>Pseudomonadati</taxon>
        <taxon>Thermodesulfobacteriota</taxon>
        <taxon>Desulfuromonadia</taxon>
        <taxon>Geobacterales</taxon>
        <taxon>Geobacteraceae</taxon>
        <taxon>Geobacter</taxon>
    </lineage>
</organism>
<gene>
    <name evidence="1" type="ordered locus">GM21_2501</name>
</gene>
<sequence>MRHSMKAGPIRVEADALREDRRFYDAGQQHFGETGGFGMKLAGRIVGRVFRGLDQSTERLREIRDSYRQLNFEMHRRQLRSFRNQC</sequence>
<evidence type="ECO:0000313" key="1">
    <source>
        <dbReference type="EMBL" id="ACT18542.1"/>
    </source>
</evidence>
<accession>C6DZZ8</accession>
<proteinExistence type="predicted"/>
<reference evidence="1" key="1">
    <citation type="submission" date="2009-07" db="EMBL/GenBank/DDBJ databases">
        <title>Complete sequence of Geobacter sp. M21.</title>
        <authorList>
            <consortium name="US DOE Joint Genome Institute"/>
            <person name="Lucas S."/>
            <person name="Copeland A."/>
            <person name="Lapidus A."/>
            <person name="Glavina del Rio T."/>
            <person name="Dalin E."/>
            <person name="Tice H."/>
            <person name="Bruce D."/>
            <person name="Goodwin L."/>
            <person name="Pitluck S."/>
            <person name="Saunders E."/>
            <person name="Brettin T."/>
            <person name="Detter J.C."/>
            <person name="Han C."/>
            <person name="Larimer F."/>
            <person name="Land M."/>
            <person name="Hauser L."/>
            <person name="Kyrpides N."/>
            <person name="Ovchinnikova G."/>
            <person name="Lovley D."/>
        </authorList>
    </citation>
    <scope>NUCLEOTIDE SEQUENCE [LARGE SCALE GENOMIC DNA]</scope>
    <source>
        <strain evidence="1">M21</strain>
    </source>
</reference>
<dbReference type="KEGG" id="gem:GM21_2501"/>
<dbReference type="HOGENOM" id="CLU_2493482_0_0_7"/>
<dbReference type="EMBL" id="CP001661">
    <property type="protein sequence ID" value="ACT18542.1"/>
    <property type="molecule type" value="Genomic_DNA"/>
</dbReference>
<dbReference type="AlphaFoldDB" id="C6DZZ8"/>
<protein>
    <submittedName>
        <fullName evidence="1">Uncharacterized protein</fullName>
    </submittedName>
</protein>
<name>C6DZZ8_GEOSM</name>